<protein>
    <submittedName>
        <fullName evidence="7">Efflux pump FUS6</fullName>
    </submittedName>
</protein>
<dbReference type="CDD" id="cd17502">
    <property type="entry name" value="MFS_Azr1_MDR_like"/>
    <property type="match status" value="1"/>
</dbReference>
<gene>
    <name evidence="7" type="primary">FUS6_1</name>
    <name evidence="7" type="ORF">Hypma_005035</name>
</gene>
<dbReference type="Proteomes" id="UP000076154">
    <property type="component" value="Unassembled WGS sequence"/>
</dbReference>
<dbReference type="EMBL" id="LUEZ02000021">
    <property type="protein sequence ID" value="RDB26872.1"/>
    <property type="molecule type" value="Genomic_DNA"/>
</dbReference>
<dbReference type="GO" id="GO:0022857">
    <property type="term" value="F:transmembrane transporter activity"/>
    <property type="evidence" value="ECO:0007669"/>
    <property type="project" value="InterPro"/>
</dbReference>
<feature type="transmembrane region" description="Helical" evidence="5">
    <location>
        <begin position="149"/>
        <end position="170"/>
    </location>
</feature>
<feature type="transmembrane region" description="Helical" evidence="5">
    <location>
        <begin position="250"/>
        <end position="271"/>
    </location>
</feature>
<feature type="transmembrane region" description="Helical" evidence="5">
    <location>
        <begin position="360"/>
        <end position="377"/>
    </location>
</feature>
<evidence type="ECO:0000256" key="4">
    <source>
        <dbReference type="ARBA" id="ARBA00023136"/>
    </source>
</evidence>
<keyword evidence="3 5" id="KW-1133">Transmembrane helix</keyword>
<dbReference type="PRINTS" id="PR01036">
    <property type="entry name" value="TCRTETB"/>
</dbReference>
<proteinExistence type="predicted"/>
<evidence type="ECO:0000313" key="7">
    <source>
        <dbReference type="EMBL" id="RDB26872.1"/>
    </source>
</evidence>
<dbReference type="OrthoDB" id="3437016at2759"/>
<keyword evidence="4 5" id="KW-0472">Membrane</keyword>
<dbReference type="PANTHER" id="PTHR23501:SF102">
    <property type="entry name" value="DRUG TRANSPORTER, PUTATIVE (AFU_ORTHOLOGUE AFUA_3G08530)-RELATED"/>
    <property type="match status" value="1"/>
</dbReference>
<keyword evidence="8" id="KW-1185">Reference proteome</keyword>
<dbReference type="InterPro" id="IPR036259">
    <property type="entry name" value="MFS_trans_sf"/>
</dbReference>
<dbReference type="SUPFAM" id="SSF103473">
    <property type="entry name" value="MFS general substrate transporter"/>
    <property type="match status" value="1"/>
</dbReference>
<dbReference type="Pfam" id="PF07690">
    <property type="entry name" value="MFS_1"/>
    <property type="match status" value="1"/>
</dbReference>
<sequence length="576" mass="61485">MSGVPAYFASSLVTHGITFASFTHVRELIESMSQTPSKVTTENEGVVAKTPTKGTRFWLAMVCIMLSTFLAAFDTTSVATALPTIVADLHGTEFVWIGSGYTLASVASIPMSAHLANIFGRRPILLSCILLFALGSALCGGAQSMAMLIGGRAVQGSGAGGILALTEIILSDLVPLQERGMYQGLIGSVWSIACTLGPPVGGAFASRKDWTWRGLFYLNLPLTGIALVACIFCLDLKVPKTNLSQKLARIDWAGNAIIVASTTSVLLGLTWGGIRFPWSSASVLVPLILGLAGIAAFVVYEAFVPVEPTMPIRLLRNRTSISGYLATAVHGILVAAVFFYIPVYFQACKGHSPIRSGVDLLPYSFSVAPAAIFIGATTSQFNCYRIQNVVSWCFVLVGLGLHTILHVDSAVRNWVGFEFIAGIGFGMLFVVTTFPILAPLPVSDNGSALGLFIFIRSFFQAWGVTIGSTVLENQLKVKLPEAFIQLLPQGLELSYGAIPQISALAEPLRRQVRDAFSGSLVVLWQVLLGISALGLLSTLLMKELPMQTVSDERWGLNEQAKADVAGKSDNATVKTV</sequence>
<feature type="transmembrane region" description="Helical" evidence="5">
    <location>
        <begin position="216"/>
        <end position="238"/>
    </location>
</feature>
<dbReference type="InterPro" id="IPR011701">
    <property type="entry name" value="MFS"/>
</dbReference>
<name>A0A369JZW1_HYPMA</name>
<dbReference type="PROSITE" id="PS50850">
    <property type="entry name" value="MFS"/>
    <property type="match status" value="1"/>
</dbReference>
<evidence type="ECO:0000256" key="5">
    <source>
        <dbReference type="SAM" id="Phobius"/>
    </source>
</evidence>
<feature type="transmembrane region" description="Helical" evidence="5">
    <location>
        <begin position="449"/>
        <end position="471"/>
    </location>
</feature>
<feature type="transmembrane region" description="Helical" evidence="5">
    <location>
        <begin position="389"/>
        <end position="407"/>
    </location>
</feature>
<comment type="subcellular location">
    <subcellularLocation>
        <location evidence="1">Membrane</location>
        <topology evidence="1">Multi-pass membrane protein</topology>
    </subcellularLocation>
</comment>
<feature type="transmembrane region" description="Helical" evidence="5">
    <location>
        <begin position="57"/>
        <end position="82"/>
    </location>
</feature>
<feature type="transmembrane region" description="Helical" evidence="5">
    <location>
        <begin position="419"/>
        <end position="437"/>
    </location>
</feature>
<feature type="transmembrane region" description="Helical" evidence="5">
    <location>
        <begin position="522"/>
        <end position="541"/>
    </location>
</feature>
<reference evidence="7" key="1">
    <citation type="submission" date="2018-04" db="EMBL/GenBank/DDBJ databases">
        <title>Whole genome sequencing of Hypsizygus marmoreus.</title>
        <authorList>
            <person name="Choi I.-G."/>
            <person name="Min B."/>
            <person name="Kim J.-G."/>
            <person name="Kim S."/>
            <person name="Oh Y.-L."/>
            <person name="Kong W.-S."/>
            <person name="Park H."/>
            <person name="Jeong J."/>
            <person name="Song E.-S."/>
        </authorList>
    </citation>
    <scope>NUCLEOTIDE SEQUENCE [LARGE SCALE GENOMIC DNA]</scope>
    <source>
        <strain evidence="7">51987-8</strain>
    </source>
</reference>
<dbReference type="PANTHER" id="PTHR23501">
    <property type="entry name" value="MAJOR FACILITATOR SUPERFAMILY"/>
    <property type="match status" value="1"/>
</dbReference>
<evidence type="ECO:0000256" key="3">
    <source>
        <dbReference type="ARBA" id="ARBA00022989"/>
    </source>
</evidence>
<dbReference type="InParanoid" id="A0A369JZW1"/>
<feature type="transmembrane region" description="Helical" evidence="5">
    <location>
        <begin position="324"/>
        <end position="345"/>
    </location>
</feature>
<dbReference type="Gene3D" id="1.20.1250.20">
    <property type="entry name" value="MFS general substrate transporter like domains"/>
    <property type="match status" value="1"/>
</dbReference>
<feature type="transmembrane region" description="Helical" evidence="5">
    <location>
        <begin position="283"/>
        <end position="303"/>
    </location>
</feature>
<keyword evidence="2 5" id="KW-0812">Transmembrane</keyword>
<feature type="transmembrane region" description="Helical" evidence="5">
    <location>
        <begin position="124"/>
        <end position="143"/>
    </location>
</feature>
<comment type="caution">
    <text evidence="7">The sequence shown here is derived from an EMBL/GenBank/DDBJ whole genome shotgun (WGS) entry which is preliminary data.</text>
</comment>
<feature type="transmembrane region" description="Helical" evidence="5">
    <location>
        <begin position="94"/>
        <end position="112"/>
    </location>
</feature>
<dbReference type="AlphaFoldDB" id="A0A369JZW1"/>
<organism evidence="7 8">
    <name type="scientific">Hypsizygus marmoreus</name>
    <name type="common">White beech mushroom</name>
    <name type="synonym">Agaricus marmoreus</name>
    <dbReference type="NCBI Taxonomy" id="39966"/>
    <lineage>
        <taxon>Eukaryota</taxon>
        <taxon>Fungi</taxon>
        <taxon>Dikarya</taxon>
        <taxon>Basidiomycota</taxon>
        <taxon>Agaricomycotina</taxon>
        <taxon>Agaricomycetes</taxon>
        <taxon>Agaricomycetidae</taxon>
        <taxon>Agaricales</taxon>
        <taxon>Tricholomatineae</taxon>
        <taxon>Lyophyllaceae</taxon>
        <taxon>Hypsizygus</taxon>
    </lineage>
</organism>
<evidence type="ECO:0000256" key="1">
    <source>
        <dbReference type="ARBA" id="ARBA00004141"/>
    </source>
</evidence>
<evidence type="ECO:0000259" key="6">
    <source>
        <dbReference type="PROSITE" id="PS50850"/>
    </source>
</evidence>
<feature type="transmembrane region" description="Helical" evidence="5">
    <location>
        <begin position="182"/>
        <end position="204"/>
    </location>
</feature>
<feature type="domain" description="Major facilitator superfamily (MFS) profile" evidence="6">
    <location>
        <begin position="60"/>
        <end position="546"/>
    </location>
</feature>
<evidence type="ECO:0000256" key="2">
    <source>
        <dbReference type="ARBA" id="ARBA00022692"/>
    </source>
</evidence>
<accession>A0A369JZW1</accession>
<dbReference type="GO" id="GO:0005886">
    <property type="term" value="C:plasma membrane"/>
    <property type="evidence" value="ECO:0007669"/>
    <property type="project" value="TreeGrafter"/>
</dbReference>
<dbReference type="STRING" id="39966.A0A369JZW1"/>
<evidence type="ECO:0000313" key="8">
    <source>
        <dbReference type="Proteomes" id="UP000076154"/>
    </source>
</evidence>
<dbReference type="InterPro" id="IPR020846">
    <property type="entry name" value="MFS_dom"/>
</dbReference>